<protein>
    <submittedName>
        <fullName evidence="1">Uncharacterized protein</fullName>
    </submittedName>
</protein>
<gene>
    <name evidence="1" type="ORF">F383_37688</name>
</gene>
<organism evidence="1 2">
    <name type="scientific">Gossypium arboreum</name>
    <name type="common">Tree cotton</name>
    <name type="synonym">Gossypium nanking</name>
    <dbReference type="NCBI Taxonomy" id="29729"/>
    <lineage>
        <taxon>Eukaryota</taxon>
        <taxon>Viridiplantae</taxon>
        <taxon>Streptophyta</taxon>
        <taxon>Embryophyta</taxon>
        <taxon>Tracheophyta</taxon>
        <taxon>Spermatophyta</taxon>
        <taxon>Magnoliopsida</taxon>
        <taxon>eudicotyledons</taxon>
        <taxon>Gunneridae</taxon>
        <taxon>Pentapetalae</taxon>
        <taxon>rosids</taxon>
        <taxon>malvids</taxon>
        <taxon>Malvales</taxon>
        <taxon>Malvaceae</taxon>
        <taxon>Malvoideae</taxon>
        <taxon>Gossypium</taxon>
    </lineage>
</organism>
<keyword evidence="2" id="KW-1185">Reference proteome</keyword>
<sequence>MFWQLVDEMEMCKCVCYKVNL</sequence>
<comment type="caution">
    <text evidence="1">The sequence shown here is derived from an EMBL/GenBank/DDBJ whole genome shotgun (WGS) entry which is preliminary data.</text>
</comment>
<dbReference type="EMBL" id="JRRC01033989">
    <property type="protein sequence ID" value="KHF98257.1"/>
    <property type="molecule type" value="Genomic_DNA"/>
</dbReference>
<accession>A0A0B0M866</accession>
<dbReference type="AlphaFoldDB" id="A0A0B0M866"/>
<evidence type="ECO:0000313" key="2">
    <source>
        <dbReference type="Proteomes" id="UP000032142"/>
    </source>
</evidence>
<proteinExistence type="predicted"/>
<name>A0A0B0M866_GOSAR</name>
<evidence type="ECO:0000313" key="1">
    <source>
        <dbReference type="EMBL" id="KHF98257.1"/>
    </source>
</evidence>
<dbReference type="Proteomes" id="UP000032142">
    <property type="component" value="Unassembled WGS sequence"/>
</dbReference>
<reference evidence="2" key="1">
    <citation type="submission" date="2014-09" db="EMBL/GenBank/DDBJ databases">
        <authorList>
            <person name="Mudge J."/>
            <person name="Ramaraj T."/>
            <person name="Lindquist I.E."/>
            <person name="Bharti A.K."/>
            <person name="Sundararajan A."/>
            <person name="Cameron C.T."/>
            <person name="Woodward J.E."/>
            <person name="May G.D."/>
            <person name="Brubaker C."/>
            <person name="Broadhvest J."/>
            <person name="Wilkins T.A."/>
        </authorList>
    </citation>
    <scope>NUCLEOTIDE SEQUENCE</scope>
    <source>
        <strain evidence="2">cv. AKA8401</strain>
    </source>
</reference>